<keyword evidence="1" id="KW-1133">Transmembrane helix</keyword>
<dbReference type="InterPro" id="IPR008780">
    <property type="entry name" value="Plasmodium_Vir"/>
</dbReference>
<evidence type="ECO:0000256" key="1">
    <source>
        <dbReference type="SAM" id="Phobius"/>
    </source>
</evidence>
<dbReference type="AlphaFoldDB" id="A0A565A604"/>
<protein>
    <submittedName>
        <fullName evidence="2">VIR protein</fullName>
    </submittedName>
</protein>
<dbReference type="VEuPathDB" id="PlasmoDB:PVW1_050044800"/>
<dbReference type="OrthoDB" id="381216at2759"/>
<gene>
    <name evidence="2" type="ORF">PVP01_0002860</name>
</gene>
<keyword evidence="1" id="KW-0472">Membrane</keyword>
<dbReference type="Proteomes" id="UP000220605">
    <property type="component" value="Unassembled WGS sequence"/>
</dbReference>
<keyword evidence="1" id="KW-0812">Transmembrane</keyword>
<dbReference type="VEuPathDB" id="PlasmoDB:PVP01_0002860"/>
<feature type="transmembrane region" description="Helical" evidence="1">
    <location>
        <begin position="217"/>
        <end position="236"/>
    </location>
</feature>
<dbReference type="VEuPathDB" id="PlasmoDB:PVX_105710"/>
<proteinExistence type="predicted"/>
<sequence length="284" mass="33738">MAESIYSYINKFPIIVSRIEEKGNGTNHTIKGQCDKFQSSNPGILKDSGDKFSKECWKIAQYQDEIINDDNSYKPALCKYINYWFYGTLKKEKQSNHYSLLSDFYKKVKSLEYCNAYLKQFKTGGYDEVKELYEMYDIFEKFKKESSKPTNPTCKDLTECFTIYDKYLKKCETEYKHGLCMNVKNFKYEYDDHREIEKKCVGNMKELDTLRTDLESIILLPFVIMTLITFILVYLYKFTSFGSWLRPRLPGGKNKAKKLLRRMQEFQDTSEPGRRPYKLSYHFS</sequence>
<reference evidence="2" key="1">
    <citation type="submission" date="2016-07" db="EMBL/GenBank/DDBJ databases">
        <authorList>
            <consortium name="Pathogen Informatics"/>
        </authorList>
    </citation>
    <scope>NUCLEOTIDE SEQUENCE</scope>
</reference>
<dbReference type="EMBL" id="FLZR02000006">
    <property type="protein sequence ID" value="VUZ99571.1"/>
    <property type="molecule type" value="Genomic_DNA"/>
</dbReference>
<dbReference type="Pfam" id="PF05795">
    <property type="entry name" value="Plasmodium_Vir"/>
    <property type="match status" value="1"/>
</dbReference>
<evidence type="ECO:0000313" key="2">
    <source>
        <dbReference type="EMBL" id="VUZ99571.1"/>
    </source>
</evidence>
<name>A0A565A604_PLAVI</name>
<organism evidence="2">
    <name type="scientific">Plasmodium vivax</name>
    <name type="common">malaria parasite P. vivax</name>
    <dbReference type="NCBI Taxonomy" id="5855"/>
    <lineage>
        <taxon>Eukaryota</taxon>
        <taxon>Sar</taxon>
        <taxon>Alveolata</taxon>
        <taxon>Apicomplexa</taxon>
        <taxon>Aconoidasida</taxon>
        <taxon>Haemosporida</taxon>
        <taxon>Plasmodiidae</taxon>
        <taxon>Plasmodium</taxon>
        <taxon>Plasmodium (Plasmodium)</taxon>
    </lineage>
</organism>
<accession>A0A565A604</accession>